<comment type="pathway">
    <text evidence="2">Cofactor biosynthesis; thiamine diphosphate biosynthesis; thiamine diphosphate from thiamine phosphate: step 1/1.</text>
</comment>
<dbReference type="SUPFAM" id="SSF55326">
    <property type="entry name" value="PurM N-terminal domain-like"/>
    <property type="match status" value="1"/>
</dbReference>
<feature type="binding site" evidence="2">
    <location>
        <position position="117"/>
    </location>
    <ligand>
        <name>ATP</name>
        <dbReference type="ChEBI" id="CHEBI:30616"/>
    </ligand>
</feature>
<comment type="catalytic activity">
    <reaction evidence="2">
        <text>thiamine phosphate + ATP = thiamine diphosphate + ADP</text>
        <dbReference type="Rhea" id="RHEA:15913"/>
        <dbReference type="ChEBI" id="CHEBI:30616"/>
        <dbReference type="ChEBI" id="CHEBI:37575"/>
        <dbReference type="ChEBI" id="CHEBI:58937"/>
        <dbReference type="ChEBI" id="CHEBI:456216"/>
        <dbReference type="EC" id="2.7.4.16"/>
    </reaction>
</comment>
<protein>
    <recommendedName>
        <fullName evidence="2">Thiamine-monophosphate kinase</fullName>
        <shortName evidence="2">TMP kinase</shortName>
        <shortName evidence="2">Thiamine-phosphate kinase</shortName>
        <ecNumber evidence="2">2.7.4.16</ecNumber>
    </recommendedName>
</protein>
<dbReference type="Pfam" id="PF00586">
    <property type="entry name" value="AIRS"/>
    <property type="match status" value="1"/>
</dbReference>
<feature type="binding site" evidence="2">
    <location>
        <position position="238"/>
    </location>
    <ligand>
        <name>Mg(2+)</name>
        <dbReference type="ChEBI" id="CHEBI:18420"/>
        <label>3</label>
    </ligand>
</feature>
<dbReference type="RefSeq" id="WP_051889290.1">
    <property type="nucleotide sequence ID" value="NZ_BHZF01000003.1"/>
</dbReference>
<evidence type="ECO:0000256" key="1">
    <source>
        <dbReference type="ARBA" id="ARBA00022977"/>
    </source>
</evidence>
<comment type="caution">
    <text evidence="5">The sequence shown here is derived from an EMBL/GenBank/DDBJ whole genome shotgun (WGS) entry which is preliminary data.</text>
</comment>
<feature type="binding site" evidence="2">
    <location>
        <position position="135"/>
    </location>
    <ligand>
        <name>Mg(2+)</name>
        <dbReference type="ChEBI" id="CHEBI:18420"/>
        <label>1</label>
    </ligand>
</feature>
<dbReference type="Pfam" id="PF02769">
    <property type="entry name" value="AIRS_C"/>
    <property type="match status" value="1"/>
</dbReference>
<dbReference type="PANTHER" id="PTHR30270:SF0">
    <property type="entry name" value="THIAMINE-MONOPHOSPHATE KINASE"/>
    <property type="match status" value="1"/>
</dbReference>
<keyword evidence="6" id="KW-1185">Reference proteome</keyword>
<feature type="binding site" evidence="2">
    <location>
        <position position="291"/>
    </location>
    <ligand>
        <name>substrate</name>
    </ligand>
</feature>
<keyword evidence="2" id="KW-0460">Magnesium</keyword>
<feature type="binding site" evidence="2">
    <location>
        <position position="87"/>
    </location>
    <ligand>
        <name>Mg(2+)</name>
        <dbReference type="ChEBI" id="CHEBI:18420"/>
        <label>3</label>
    </ligand>
</feature>
<dbReference type="InterPro" id="IPR016188">
    <property type="entry name" value="PurM-like_N"/>
</dbReference>
<reference evidence="5 6" key="1">
    <citation type="submission" date="2018-07" db="EMBL/GenBank/DDBJ databases">
        <title>Genomic Encyclopedia of Type Strains, Phase IV (KMG-IV): sequencing the most valuable type-strain genomes for metagenomic binning, comparative biology and taxonomic classification.</title>
        <authorList>
            <person name="Goeker M."/>
        </authorList>
    </citation>
    <scope>NUCLEOTIDE SEQUENCE [LARGE SCALE GENOMIC DNA]</scope>
    <source>
        <strain evidence="5 6">DSM 21410</strain>
    </source>
</reference>
<feature type="binding site" evidence="2">
    <location>
        <position position="87"/>
    </location>
    <ligand>
        <name>Mg(2+)</name>
        <dbReference type="ChEBI" id="CHEBI:18420"/>
        <label>2</label>
    </ligand>
</feature>
<feature type="binding site" evidence="2">
    <location>
        <position position="58"/>
    </location>
    <ligand>
        <name>Mg(2+)</name>
        <dbReference type="ChEBI" id="CHEBI:18420"/>
        <label>2</label>
    </ligand>
</feature>
<dbReference type="InterPro" id="IPR010918">
    <property type="entry name" value="PurM-like_C_dom"/>
</dbReference>
<dbReference type="Proteomes" id="UP000253517">
    <property type="component" value="Unassembled WGS sequence"/>
</dbReference>
<evidence type="ECO:0000256" key="2">
    <source>
        <dbReference type="HAMAP-Rule" id="MF_02128"/>
    </source>
</evidence>
<keyword evidence="2" id="KW-0547">Nucleotide-binding</keyword>
<feature type="binding site" evidence="2">
    <location>
        <position position="57"/>
    </location>
    <ligand>
        <name>Mg(2+)</name>
        <dbReference type="ChEBI" id="CHEBI:18420"/>
        <label>1</label>
    </ligand>
</feature>
<dbReference type="InterPro" id="IPR036676">
    <property type="entry name" value="PurM-like_C_sf"/>
</dbReference>
<evidence type="ECO:0000259" key="3">
    <source>
        <dbReference type="Pfam" id="PF00586"/>
    </source>
</evidence>
<evidence type="ECO:0000313" key="5">
    <source>
        <dbReference type="EMBL" id="RCX03272.1"/>
    </source>
</evidence>
<accession>A0A369A1U2</accession>
<keyword evidence="2 5" id="KW-0418">Kinase</keyword>
<dbReference type="GO" id="GO:0009228">
    <property type="term" value="P:thiamine biosynthetic process"/>
    <property type="evidence" value="ECO:0007669"/>
    <property type="project" value="UniProtKB-KW"/>
</dbReference>
<dbReference type="GO" id="GO:0009030">
    <property type="term" value="F:thiamine-phosphate kinase activity"/>
    <property type="evidence" value="ECO:0007669"/>
    <property type="project" value="UniProtKB-UniRule"/>
</dbReference>
<comment type="similarity">
    <text evidence="2">Belongs to the thiamine-monophosphate kinase family.</text>
</comment>
<dbReference type="HAMAP" id="MF_02128">
    <property type="entry name" value="TMP_kinase"/>
    <property type="match status" value="1"/>
</dbReference>
<evidence type="ECO:0000313" key="6">
    <source>
        <dbReference type="Proteomes" id="UP000253517"/>
    </source>
</evidence>
<feature type="binding site" evidence="2">
    <location>
        <position position="161"/>
    </location>
    <ligand>
        <name>ATP</name>
        <dbReference type="ChEBI" id="CHEBI:30616"/>
    </ligand>
</feature>
<keyword evidence="2" id="KW-0808">Transferase</keyword>
<feature type="binding site" evidence="2">
    <location>
        <begin position="134"/>
        <end position="135"/>
    </location>
    <ligand>
        <name>ATP</name>
        <dbReference type="ChEBI" id="CHEBI:30616"/>
    </ligand>
</feature>
<name>A0A369A1U2_9FLAO</name>
<feature type="binding site" evidence="2">
    <location>
        <position position="240"/>
    </location>
    <ligand>
        <name>ATP</name>
        <dbReference type="ChEBI" id="CHEBI:30616"/>
    </ligand>
</feature>
<dbReference type="CDD" id="cd02194">
    <property type="entry name" value="ThiL"/>
    <property type="match status" value="1"/>
</dbReference>
<dbReference type="GO" id="GO:0005524">
    <property type="term" value="F:ATP binding"/>
    <property type="evidence" value="ECO:0007669"/>
    <property type="project" value="UniProtKB-UniRule"/>
</dbReference>
<feature type="domain" description="PurM-like N-terminal" evidence="3">
    <location>
        <begin position="40"/>
        <end position="153"/>
    </location>
</feature>
<keyword evidence="2" id="KW-0067">ATP-binding</keyword>
<comment type="function">
    <text evidence="2">Catalyzes the ATP-dependent phosphorylation of thiamine-monophosphate (TMP) to form thiamine-pyrophosphate (TPP), the active form of vitamin B1.</text>
</comment>
<feature type="domain" description="PurM-like C-terminal" evidence="4">
    <location>
        <begin position="168"/>
        <end position="325"/>
    </location>
</feature>
<evidence type="ECO:0000259" key="4">
    <source>
        <dbReference type="Pfam" id="PF02769"/>
    </source>
</evidence>
<organism evidence="5 6">
    <name type="scientific">Schleiferia thermophila</name>
    <dbReference type="NCBI Taxonomy" id="884107"/>
    <lineage>
        <taxon>Bacteria</taxon>
        <taxon>Pseudomonadati</taxon>
        <taxon>Bacteroidota</taxon>
        <taxon>Flavobacteriia</taxon>
        <taxon>Flavobacteriales</taxon>
        <taxon>Schleiferiaceae</taxon>
        <taxon>Schleiferia</taxon>
    </lineage>
</organism>
<dbReference type="Gene3D" id="3.30.1330.10">
    <property type="entry name" value="PurM-like, N-terminal domain"/>
    <property type="match status" value="1"/>
</dbReference>
<dbReference type="EMBL" id="QPJS01000003">
    <property type="protein sequence ID" value="RCX03272.1"/>
    <property type="molecule type" value="Genomic_DNA"/>
</dbReference>
<feature type="binding site" evidence="2">
    <location>
        <position position="65"/>
    </location>
    <ligand>
        <name>substrate</name>
    </ligand>
</feature>
<dbReference type="Gene3D" id="3.90.650.10">
    <property type="entry name" value="PurM-like C-terminal domain"/>
    <property type="match status" value="1"/>
</dbReference>
<dbReference type="InterPro" id="IPR006283">
    <property type="entry name" value="ThiL-like"/>
</dbReference>
<dbReference type="SUPFAM" id="SSF56042">
    <property type="entry name" value="PurM C-terminal domain-like"/>
    <property type="match status" value="1"/>
</dbReference>
<dbReference type="PIRSF" id="PIRSF005303">
    <property type="entry name" value="Thiam_monoph_kin"/>
    <property type="match status" value="1"/>
</dbReference>
<dbReference type="EC" id="2.7.4.16" evidence="2"/>
<feature type="binding site" evidence="2">
    <location>
        <position position="58"/>
    </location>
    <ligand>
        <name>Mg(2+)</name>
        <dbReference type="ChEBI" id="CHEBI:18420"/>
        <label>1</label>
    </ligand>
</feature>
<dbReference type="InterPro" id="IPR036921">
    <property type="entry name" value="PurM-like_N_sf"/>
</dbReference>
<gene>
    <name evidence="2" type="primary">thiL</name>
    <name evidence="5" type="ORF">DES35_103154</name>
</gene>
<keyword evidence="2" id="KW-0479">Metal-binding</keyword>
<feature type="binding site" evidence="2">
    <location>
        <position position="343"/>
    </location>
    <ligand>
        <name>substrate</name>
    </ligand>
</feature>
<feature type="binding site" evidence="2">
    <location>
        <position position="42"/>
    </location>
    <ligand>
        <name>Mg(2+)</name>
        <dbReference type="ChEBI" id="CHEBI:18420"/>
        <label>3</label>
    </ligand>
</feature>
<dbReference type="GO" id="GO:0000287">
    <property type="term" value="F:magnesium ion binding"/>
    <property type="evidence" value="ECO:0007669"/>
    <property type="project" value="UniProtKB-UniRule"/>
</dbReference>
<feature type="binding site" evidence="2">
    <location>
        <position position="241"/>
    </location>
    <ligand>
        <name>Mg(2+)</name>
        <dbReference type="ChEBI" id="CHEBI:18420"/>
        <label>5</label>
    </ligand>
</feature>
<dbReference type="GO" id="GO:0009229">
    <property type="term" value="P:thiamine diphosphate biosynthetic process"/>
    <property type="evidence" value="ECO:0007669"/>
    <property type="project" value="UniProtKB-UniRule"/>
</dbReference>
<dbReference type="AlphaFoldDB" id="A0A369A1U2"/>
<keyword evidence="1 2" id="KW-0784">Thiamine biosynthesis</keyword>
<comment type="miscellaneous">
    <text evidence="2">Reaction mechanism of ThiL seems to utilize a direct, inline transfer of the gamma-phosphate of ATP to TMP rather than a phosphorylated enzyme intermediate.</text>
</comment>
<dbReference type="UniPathway" id="UPA00060">
    <property type="reaction ID" value="UER00142"/>
</dbReference>
<sequence>MLDDKNKTFTPLQELGEFGLIEHLEALLEIRRQETILGIGDDAAIINHNGFETVVTTDILIEGVHFDFFYTPLLHLGYKAIVVNVSDLIAMGAEPTHALVGLATSARSSVEALEDIYRGIQMACAQYGIDLIGGDTTTSRSGMMLSITALGKVPKGQAIKRCTAKPKDLIVVTGDLGGAYCGLLVLEREKEVFKANPYVQPDLAPYDYVVKRLLKPQARQDVLQQLQSLNIKPTAMIDISDGLSSELLHIATRSGLGAKIYENKLPIDQQTFKVCEEMQLNATTVALNGGEDYELLFTIPLSDFEKIKNHPDFTIIGHMTDENDPVVLVTNLNEEIPITAQGWNAFRSKGFGGTNSNQENEPKET</sequence>
<dbReference type="NCBIfam" id="TIGR01379">
    <property type="entry name" value="thiL"/>
    <property type="match status" value="1"/>
</dbReference>
<feature type="binding site" evidence="2">
    <location>
        <position position="87"/>
    </location>
    <ligand>
        <name>Mg(2+)</name>
        <dbReference type="ChEBI" id="CHEBI:18420"/>
        <label>4</label>
    </ligand>
</feature>
<dbReference type="PANTHER" id="PTHR30270">
    <property type="entry name" value="THIAMINE-MONOPHOSPHATE KINASE"/>
    <property type="match status" value="1"/>
</dbReference>
<feature type="binding site" evidence="2">
    <location>
        <position position="42"/>
    </location>
    <ligand>
        <name>Mg(2+)</name>
        <dbReference type="ChEBI" id="CHEBI:18420"/>
        <label>4</label>
    </ligand>
</feature>
<feature type="binding site" evidence="2">
    <location>
        <position position="56"/>
    </location>
    <ligand>
        <name>Mg(2+)</name>
        <dbReference type="ChEBI" id="CHEBI:18420"/>
        <label>4</label>
    </ligand>
</feature>
<proteinExistence type="inferred from homology"/>